<evidence type="ECO:0000259" key="4">
    <source>
        <dbReference type="PROSITE" id="PS01031"/>
    </source>
</evidence>
<evidence type="ECO:0000313" key="6">
    <source>
        <dbReference type="EMBL" id="SDG47698.1"/>
    </source>
</evidence>
<reference evidence="6 7" key="1">
    <citation type="submission" date="2016-10" db="EMBL/GenBank/DDBJ databases">
        <authorList>
            <person name="de Groot N.N."/>
        </authorList>
    </citation>
    <scope>NUCLEOTIDE SEQUENCE [LARGE SCALE GENOMIC DNA]</scope>
    <source>
        <strain evidence="6 7">BH539</strain>
    </source>
</reference>
<dbReference type="EMBL" id="FNCI01000015">
    <property type="protein sequence ID" value="SDG47698.1"/>
    <property type="molecule type" value="Genomic_DNA"/>
</dbReference>
<organism evidence="6 7">
    <name type="scientific">Onishia taeanensis</name>
    <dbReference type="NCBI Taxonomy" id="284577"/>
    <lineage>
        <taxon>Bacteria</taxon>
        <taxon>Pseudomonadati</taxon>
        <taxon>Pseudomonadota</taxon>
        <taxon>Gammaproteobacteria</taxon>
        <taxon>Oceanospirillales</taxon>
        <taxon>Halomonadaceae</taxon>
        <taxon>Onishia</taxon>
    </lineage>
</organism>
<evidence type="ECO:0000256" key="3">
    <source>
        <dbReference type="SAM" id="MobiDB-lite"/>
    </source>
</evidence>
<dbReference type="OrthoDB" id="9792695at2"/>
<dbReference type="AlphaFoldDB" id="A0A1G7UK15"/>
<gene>
    <name evidence="6" type="ORF">SAMN05216571_11518</name>
</gene>
<dbReference type="InterPro" id="IPR002068">
    <property type="entry name" value="A-crystallin/Hsp20_dom"/>
</dbReference>
<dbReference type="InterPro" id="IPR031107">
    <property type="entry name" value="Small_HSP"/>
</dbReference>
<dbReference type="InterPro" id="IPR008978">
    <property type="entry name" value="HSP20-like_chaperone"/>
</dbReference>
<feature type="domain" description="CS" evidence="5">
    <location>
        <begin position="69"/>
        <end position="175"/>
    </location>
</feature>
<comment type="similarity">
    <text evidence="1 2">Belongs to the small heat shock protein (HSP20) family.</text>
</comment>
<dbReference type="Proteomes" id="UP000198641">
    <property type="component" value="Unassembled WGS sequence"/>
</dbReference>
<feature type="region of interest" description="Disordered" evidence="3">
    <location>
        <begin position="1"/>
        <end position="34"/>
    </location>
</feature>
<dbReference type="RefSeq" id="WP_092528170.1">
    <property type="nucleotide sequence ID" value="NZ_FNCI01000015.1"/>
</dbReference>
<dbReference type="Gene3D" id="2.60.40.790">
    <property type="match status" value="1"/>
</dbReference>
<evidence type="ECO:0000259" key="5">
    <source>
        <dbReference type="PROSITE" id="PS51203"/>
    </source>
</evidence>
<dbReference type="InterPro" id="IPR007052">
    <property type="entry name" value="CS_dom"/>
</dbReference>
<dbReference type="CDD" id="cd06464">
    <property type="entry name" value="ACD_sHsps-like"/>
    <property type="match status" value="1"/>
</dbReference>
<dbReference type="STRING" id="284577.SAMN05216571_11518"/>
<dbReference type="Pfam" id="PF00011">
    <property type="entry name" value="HSP20"/>
    <property type="match status" value="1"/>
</dbReference>
<dbReference type="PROSITE" id="PS51203">
    <property type="entry name" value="CS"/>
    <property type="match status" value="1"/>
</dbReference>
<feature type="compositionally biased region" description="Low complexity" evidence="3">
    <location>
        <begin position="11"/>
        <end position="32"/>
    </location>
</feature>
<dbReference type="PANTHER" id="PTHR11527">
    <property type="entry name" value="HEAT-SHOCK PROTEIN 20 FAMILY MEMBER"/>
    <property type="match status" value="1"/>
</dbReference>
<dbReference type="SUPFAM" id="SSF49764">
    <property type="entry name" value="HSP20-like chaperones"/>
    <property type="match status" value="1"/>
</dbReference>
<proteinExistence type="inferred from homology"/>
<feature type="domain" description="SHSP" evidence="4">
    <location>
        <begin position="65"/>
        <end position="175"/>
    </location>
</feature>
<evidence type="ECO:0000256" key="2">
    <source>
        <dbReference type="RuleBase" id="RU003616"/>
    </source>
</evidence>
<evidence type="ECO:0000313" key="7">
    <source>
        <dbReference type="Proteomes" id="UP000198641"/>
    </source>
</evidence>
<protein>
    <submittedName>
        <fullName evidence="6">Heat shock protein Hsp20</fullName>
    </submittedName>
</protein>
<keyword evidence="7" id="KW-1185">Reference proteome</keyword>
<dbReference type="PROSITE" id="PS01031">
    <property type="entry name" value="SHSP"/>
    <property type="match status" value="1"/>
</dbReference>
<accession>A0A1G7UK15</accession>
<evidence type="ECO:0000256" key="1">
    <source>
        <dbReference type="PROSITE-ProRule" id="PRU00285"/>
    </source>
</evidence>
<keyword evidence="6" id="KW-0346">Stress response</keyword>
<sequence length="175" mass="20443">MARKNVKHINPSSAEPSQQVSQPQPQPQALSPFHEMERIFDKMFERGWMPSMFRREHPLWERFGELEQQDFPKVDVIDRDAELLVKAELPGIKREDLDISVTEDSVTIKGESKQESKEETGEYYRSEISRKSYYRTLTLPCDVDTERVEASFSDGVLELTLPKQKEANRRKVEVK</sequence>
<name>A0A1G7UK15_9GAMM</name>